<dbReference type="AlphaFoldDB" id="A0A2W2EIG5"/>
<dbReference type="InterPro" id="IPR003696">
    <property type="entry name" value="Carbtransf_dom"/>
</dbReference>
<protein>
    <submittedName>
        <fullName evidence="4">Carbamoyltransferase</fullName>
    </submittedName>
</protein>
<dbReference type="Pfam" id="PF16861">
    <property type="entry name" value="Carbam_trans_C"/>
    <property type="match status" value="1"/>
</dbReference>
<organism evidence="4 5">
    <name type="scientific">Micromonospora craterilacus</name>
    <dbReference type="NCBI Taxonomy" id="1655439"/>
    <lineage>
        <taxon>Bacteria</taxon>
        <taxon>Bacillati</taxon>
        <taxon>Actinomycetota</taxon>
        <taxon>Actinomycetes</taxon>
        <taxon>Micromonosporales</taxon>
        <taxon>Micromonosporaceae</taxon>
        <taxon>Micromonospora</taxon>
    </lineage>
</organism>
<dbReference type="EMBL" id="POTY01000003">
    <property type="protein sequence ID" value="PZG24116.1"/>
    <property type="molecule type" value="Genomic_DNA"/>
</dbReference>
<dbReference type="InterPro" id="IPR031730">
    <property type="entry name" value="Carbam_trans_C"/>
</dbReference>
<evidence type="ECO:0000313" key="4">
    <source>
        <dbReference type="EMBL" id="PZG24116.1"/>
    </source>
</evidence>
<dbReference type="SUPFAM" id="SSF53067">
    <property type="entry name" value="Actin-like ATPase domain"/>
    <property type="match status" value="1"/>
</dbReference>
<comment type="similarity">
    <text evidence="1">Belongs to the NodU/CmcH family.</text>
</comment>
<dbReference type="OrthoDB" id="9780777at2"/>
<dbReference type="RefSeq" id="WP_111211822.1">
    <property type="nucleotide sequence ID" value="NZ_POTY01000003.1"/>
</dbReference>
<evidence type="ECO:0000259" key="3">
    <source>
        <dbReference type="Pfam" id="PF16861"/>
    </source>
</evidence>
<accession>A0A2W2EIG5</accession>
<feature type="domain" description="Carbamoyltransferase C-terminal" evidence="3">
    <location>
        <begin position="388"/>
        <end position="555"/>
    </location>
</feature>
<proteinExistence type="inferred from homology"/>
<comment type="caution">
    <text evidence="4">The sequence shown here is derived from an EMBL/GenBank/DDBJ whole genome shotgun (WGS) entry which is preliminary data.</text>
</comment>
<dbReference type="Pfam" id="PF02543">
    <property type="entry name" value="Carbam_trans_N"/>
    <property type="match status" value="1"/>
</dbReference>
<name>A0A2W2EIG5_9ACTN</name>
<dbReference type="InterPro" id="IPR051338">
    <property type="entry name" value="NodU/CmcH_Carbamoyltrnsfr"/>
</dbReference>
<reference evidence="4 5" key="1">
    <citation type="submission" date="2018-01" db="EMBL/GenBank/DDBJ databases">
        <title>Draft genome sequence of Jishengella sp. NA12.</title>
        <authorList>
            <person name="Sahin N."/>
            <person name="Ay H."/>
            <person name="Saygin H."/>
        </authorList>
    </citation>
    <scope>NUCLEOTIDE SEQUENCE [LARGE SCALE GENOMIC DNA]</scope>
    <source>
        <strain evidence="4 5">NA12</strain>
    </source>
</reference>
<dbReference type="Gene3D" id="3.90.870.20">
    <property type="entry name" value="Carbamoyltransferase, C-terminal domain"/>
    <property type="match status" value="1"/>
</dbReference>
<dbReference type="PANTHER" id="PTHR34847">
    <property type="entry name" value="NODULATION PROTEIN U"/>
    <property type="match status" value="1"/>
</dbReference>
<gene>
    <name evidence="4" type="ORF">C1I95_00965</name>
</gene>
<dbReference type="InterPro" id="IPR043129">
    <property type="entry name" value="ATPase_NBD"/>
</dbReference>
<dbReference type="GO" id="GO:0016740">
    <property type="term" value="F:transferase activity"/>
    <property type="evidence" value="ECO:0007669"/>
    <property type="project" value="UniProtKB-KW"/>
</dbReference>
<dbReference type="InterPro" id="IPR038152">
    <property type="entry name" value="Carbam_trans_C_sf"/>
</dbReference>
<feature type="domain" description="Carbamoyltransferase" evidence="2">
    <location>
        <begin position="4"/>
        <end position="332"/>
    </location>
</feature>
<evidence type="ECO:0000256" key="1">
    <source>
        <dbReference type="ARBA" id="ARBA00006129"/>
    </source>
</evidence>
<dbReference type="Proteomes" id="UP000248924">
    <property type="component" value="Unassembled WGS sequence"/>
</dbReference>
<evidence type="ECO:0000313" key="5">
    <source>
        <dbReference type="Proteomes" id="UP000248924"/>
    </source>
</evidence>
<keyword evidence="4" id="KW-0808">Transferase</keyword>
<sequence>MIVVGVSALYHDAACAVLVDGELVAAAQEERFTRRRYEPAMPAQAMRACLRQGGLTIADVDRIAYYESPAARLSRQLWQGLPDLPSAAPHWFGRLDADRPYREIRELLGYDGPVMSVTHHEAHAASAFYCSGFAESALLTADAVGEWTTTSYGRGGPEGIELFEEVSFPHSLGLLYSAVTSYLGFDVNSDEYKVMGLAPYGRPTLVGRVETLVENLAGGQFRLDQSCFDFSTPDRMYRDALAQRIGAPPRARDEPVTQFHRDLARSVQHVLEEILLDKVRYLSRQTGSDNLSYAGGVALNCVANARIRRDGPFTAHFIQPAAGDAGGAIGAAAIVHHRETGTYTRRRLSDARLGPAYDTGELQRALDLAGVPYLSYRGREGDLVADVAAMIAAGKVVGWYQGRMEFGPRALGARSILADPRGRDTRDHLNALVKQREAFRPFAPAVAAERARDFFDLDVASPFMLDVAQVRDPDALPAVTHVDGSARLQTVDAAVNRRFHALLTAFGALTGYPILLNTSFNLRGEPIVCTPADALAGLVRCRLDALAVEDIVLRRADLPPDWHDIVDDVAPVRPGGIPTDVYSFV</sequence>
<dbReference type="Gene3D" id="3.30.420.40">
    <property type="match status" value="2"/>
</dbReference>
<evidence type="ECO:0000259" key="2">
    <source>
        <dbReference type="Pfam" id="PF02543"/>
    </source>
</evidence>
<dbReference type="CDD" id="cd24098">
    <property type="entry name" value="ASKHA_NBD_TobZ_N"/>
    <property type="match status" value="1"/>
</dbReference>
<dbReference type="PANTHER" id="PTHR34847:SF1">
    <property type="entry name" value="NODULATION PROTEIN U"/>
    <property type="match status" value="1"/>
</dbReference>
<keyword evidence="5" id="KW-1185">Reference proteome</keyword>